<feature type="chain" id="PRO_5014610999" description="Calcineurin-like phosphoesterase domain-containing protein" evidence="3">
    <location>
        <begin position="26"/>
        <end position="449"/>
    </location>
</feature>
<comment type="caution">
    <text evidence="5">The sequence shown here is derived from an EMBL/GenBank/DDBJ whole genome shotgun (WGS) entry which is preliminary data.</text>
</comment>
<dbReference type="Gene3D" id="3.60.21.10">
    <property type="match status" value="1"/>
</dbReference>
<dbReference type="SUPFAM" id="SSF56300">
    <property type="entry name" value="Metallo-dependent phosphatases"/>
    <property type="match status" value="1"/>
</dbReference>
<dbReference type="Proteomes" id="UP000230292">
    <property type="component" value="Unassembled WGS sequence"/>
</dbReference>
<dbReference type="InterPro" id="IPR051558">
    <property type="entry name" value="Metallophosphoesterase_PAP"/>
</dbReference>
<evidence type="ECO:0000256" key="3">
    <source>
        <dbReference type="SAM" id="SignalP"/>
    </source>
</evidence>
<keyword evidence="2" id="KW-0378">Hydrolase</keyword>
<dbReference type="GO" id="GO:0016787">
    <property type="term" value="F:hydrolase activity"/>
    <property type="evidence" value="ECO:0007669"/>
    <property type="project" value="UniProtKB-KW"/>
</dbReference>
<dbReference type="PANTHER" id="PTHR10161:SF14">
    <property type="entry name" value="TARTRATE-RESISTANT ACID PHOSPHATASE TYPE 5"/>
    <property type="match status" value="1"/>
</dbReference>
<protein>
    <recommendedName>
        <fullName evidence="4">Calcineurin-like phosphoesterase domain-containing protein</fullName>
    </recommendedName>
</protein>
<dbReference type="Pfam" id="PF00149">
    <property type="entry name" value="Metallophos"/>
    <property type="match status" value="1"/>
</dbReference>
<dbReference type="AlphaFoldDB" id="A0A2M7H2L6"/>
<feature type="signal peptide" evidence="3">
    <location>
        <begin position="1"/>
        <end position="25"/>
    </location>
</feature>
<evidence type="ECO:0000256" key="1">
    <source>
        <dbReference type="ARBA" id="ARBA00022729"/>
    </source>
</evidence>
<evidence type="ECO:0000259" key="4">
    <source>
        <dbReference type="Pfam" id="PF00149"/>
    </source>
</evidence>
<accession>A0A2M7H2L6</accession>
<gene>
    <name evidence="5" type="ORF">COW24_05195</name>
</gene>
<evidence type="ECO:0000313" key="5">
    <source>
        <dbReference type="EMBL" id="PIW36478.1"/>
    </source>
</evidence>
<feature type="domain" description="Calcineurin-like phosphoesterase" evidence="4">
    <location>
        <begin position="180"/>
        <end position="380"/>
    </location>
</feature>
<evidence type="ECO:0000313" key="6">
    <source>
        <dbReference type="Proteomes" id="UP000230292"/>
    </source>
</evidence>
<keyword evidence="1 3" id="KW-0732">Signal</keyword>
<dbReference type="PANTHER" id="PTHR10161">
    <property type="entry name" value="TARTRATE-RESISTANT ACID PHOSPHATASE TYPE 5"/>
    <property type="match status" value="1"/>
</dbReference>
<reference evidence="5 6" key="1">
    <citation type="submission" date="2017-09" db="EMBL/GenBank/DDBJ databases">
        <title>Depth-based differentiation of microbial function through sediment-hosted aquifers and enrichment of novel symbionts in the deep terrestrial subsurface.</title>
        <authorList>
            <person name="Probst A.J."/>
            <person name="Ladd B."/>
            <person name="Jarett J.K."/>
            <person name="Geller-Mcgrath D.E."/>
            <person name="Sieber C.M."/>
            <person name="Emerson J.B."/>
            <person name="Anantharaman K."/>
            <person name="Thomas B.C."/>
            <person name="Malmstrom R."/>
            <person name="Stieglmeier M."/>
            <person name="Klingl A."/>
            <person name="Woyke T."/>
            <person name="Ryan C.M."/>
            <person name="Banfield J.F."/>
        </authorList>
    </citation>
    <scope>NUCLEOTIDE SEQUENCE [LARGE SCALE GENOMIC DNA]</scope>
    <source>
        <strain evidence="5">CG15_BIG_FIL_POST_REV_8_21_14_020_45_12</strain>
    </source>
</reference>
<proteinExistence type="predicted"/>
<name>A0A2M7H2L6_9BACT</name>
<evidence type="ECO:0000256" key="2">
    <source>
        <dbReference type="ARBA" id="ARBA00022801"/>
    </source>
</evidence>
<dbReference type="InterPro" id="IPR004843">
    <property type="entry name" value="Calcineurin-like_PHP"/>
</dbReference>
<dbReference type="EMBL" id="PFGC01000051">
    <property type="protein sequence ID" value="PIW36478.1"/>
    <property type="molecule type" value="Genomic_DNA"/>
</dbReference>
<dbReference type="InterPro" id="IPR029052">
    <property type="entry name" value="Metallo-depent_PP-like"/>
</dbReference>
<sequence>MKKNTLIAILTSAAILFGSVQASQAASSDCQPFAKGQVISAQRTAWGQDVIIAIKKHGRKIRLIDADTCELLDSIKVSRNTSTHKLVVNNLWQAGGGDSGSPEIVFTERVNKRHLSLRFYTVTEGMTLQKISSKTLSVAKGAVSLSASDKSLTVNGTPWHLILWNNEITLKKTDKSLLFLALGDEGEWGEGKDAVAAAMNGVAETNNGAEFITTLGDNFYPTDTFYYTIQSVDDSDWEDNFQIPYSLDYLEVPFYIGLGNHDYSDNDLDSILAYDDPTGKWNLPDNYYTVTYPESSSSPLLEVIMLDTEMIESEYDGAAAQISWLEETLAASTATWKIVAGHHPAYSYGQHGDTASIQADVLPLLTEYGVDIYLTGHEHDKQVIDRSDDDILHVVSGAGSRLRDTSEGADTLFSASTLGFTGIQIVGDTLELSMYDTDQLVEYSTELTK</sequence>
<organism evidence="5 6">
    <name type="scientific">Candidatus Kerfeldbacteria bacterium CG15_BIG_FIL_POST_REV_8_21_14_020_45_12</name>
    <dbReference type="NCBI Taxonomy" id="2014247"/>
    <lineage>
        <taxon>Bacteria</taxon>
        <taxon>Candidatus Kerfeldiibacteriota</taxon>
    </lineage>
</organism>